<dbReference type="InterPro" id="IPR013246">
    <property type="entry name" value="SAGA_su_Sgf11"/>
</dbReference>
<evidence type="ECO:0000256" key="2">
    <source>
        <dbReference type="ARBA" id="ARBA00022723"/>
    </source>
</evidence>
<dbReference type="GO" id="GO:0005634">
    <property type="term" value="C:nucleus"/>
    <property type="evidence" value="ECO:0007669"/>
    <property type="project" value="UniProtKB-SubCell"/>
</dbReference>
<keyword evidence="8" id="KW-0804">Transcription</keyword>
<feature type="region of interest" description="Disordered" evidence="11">
    <location>
        <begin position="123"/>
        <end position="168"/>
    </location>
</feature>
<evidence type="ECO:0000256" key="8">
    <source>
        <dbReference type="ARBA" id="ARBA00023163"/>
    </source>
</evidence>
<keyword evidence="13" id="KW-1185">Reference proteome</keyword>
<evidence type="ECO:0000256" key="6">
    <source>
        <dbReference type="ARBA" id="ARBA00023015"/>
    </source>
</evidence>
<keyword evidence="5" id="KW-0156">Chromatin regulator</keyword>
<dbReference type="OrthoDB" id="4096398at2759"/>
<evidence type="ECO:0000256" key="11">
    <source>
        <dbReference type="SAM" id="MobiDB-lite"/>
    </source>
</evidence>
<evidence type="ECO:0000256" key="5">
    <source>
        <dbReference type="ARBA" id="ARBA00022853"/>
    </source>
</evidence>
<evidence type="ECO:0000256" key="4">
    <source>
        <dbReference type="ARBA" id="ARBA00022833"/>
    </source>
</evidence>
<dbReference type="RefSeq" id="XP_031855866.1">
    <property type="nucleotide sequence ID" value="XM_031999975.1"/>
</dbReference>
<dbReference type="Pfam" id="PF08209">
    <property type="entry name" value="Sgf11"/>
    <property type="match status" value="1"/>
</dbReference>
<comment type="subunit">
    <text evidence="10">Component of the 1.8 MDa SAGA transcription coactivator-HAT complex. SAGA is built of 5 distinct domains with specialized functions. Within the SAGA complex, SUS1, SGF11, SGF73 and UBP8 form an additional subcomplex of SAGA called the DUB module (deubiquitination module). Interacts directly with SGF73, SUS1 and UBP8.</text>
</comment>
<evidence type="ECO:0000256" key="1">
    <source>
        <dbReference type="ARBA" id="ARBA00004123"/>
    </source>
</evidence>
<comment type="similarity">
    <text evidence="10">Belongs to the SGF11 family.</text>
</comment>
<feature type="region of interest" description="Disordered" evidence="11">
    <location>
        <begin position="1"/>
        <end position="45"/>
    </location>
</feature>
<feature type="compositionally biased region" description="Low complexity" evidence="11">
    <location>
        <begin position="327"/>
        <end position="346"/>
    </location>
</feature>
<keyword evidence="7 10" id="KW-0010">Activator</keyword>
<evidence type="ECO:0000256" key="10">
    <source>
        <dbReference type="RuleBase" id="RU261113"/>
    </source>
</evidence>
<feature type="compositionally biased region" description="Low complexity" evidence="11">
    <location>
        <begin position="10"/>
        <end position="27"/>
    </location>
</feature>
<keyword evidence="6" id="KW-0805">Transcription regulation</keyword>
<sequence>MAVADKKPPSKGSTSSSSGTAGVSTSGPKRKKTSAASTNAQSSASTPINIGELSIDILQDLIRSLTHEVAARAVHLEHRIRSQYGREFVARPYATALPPGIRAKSAQKTEVVGRVAYLSSPWSSHAGTPVNGSTPGTPKVANGHNAGTDGGNNNATTSTVAPSPATPSASLLEDMYGIEKSTEPRYFECLNCTRKIAGSRFAAHLERCLGGRNSRHKDRKAAVAYGGPHLASENLAPISNNNNNSYNSPSPSSVTGGDFSSTSSSPAKSQLGEHLSGAGAGTSLKTPPSSSAGAAANSSQGNGSTESSAPPRTKKRKIGLGGGNGNSNGSNNGTSNGHSNISSSGGPTKTALSKFFDRGVGGTGSSGTMSNGNSRDSKNSIHSAPSSPRGAGGSSSDKNRSHSEEPSIHPRKRAKNS</sequence>
<gene>
    <name evidence="12" type="ORF">SAPINGB_P005261</name>
</gene>
<evidence type="ECO:0000313" key="13">
    <source>
        <dbReference type="Proteomes" id="UP000398389"/>
    </source>
</evidence>
<keyword evidence="2" id="KW-0479">Metal-binding</keyword>
<proteinExistence type="inferred from homology"/>
<name>A0A5E8BZA2_9ASCO</name>
<protein>
    <recommendedName>
        <fullName evidence="10">SAGA-associated factor 11</fullName>
    </recommendedName>
</protein>
<evidence type="ECO:0000256" key="9">
    <source>
        <dbReference type="ARBA" id="ARBA00023242"/>
    </source>
</evidence>
<dbReference type="EMBL" id="CABVLU010000004">
    <property type="protein sequence ID" value="VVT56774.1"/>
    <property type="molecule type" value="Genomic_DNA"/>
</dbReference>
<feature type="compositionally biased region" description="Low complexity" evidence="11">
    <location>
        <begin position="141"/>
        <end position="168"/>
    </location>
</feature>
<feature type="compositionally biased region" description="Low complexity" evidence="11">
    <location>
        <begin position="34"/>
        <end position="45"/>
    </location>
</feature>
<feature type="region of interest" description="Disordered" evidence="11">
    <location>
        <begin position="234"/>
        <end position="417"/>
    </location>
</feature>
<dbReference type="AlphaFoldDB" id="A0A5E8BZA2"/>
<keyword evidence="9" id="KW-0539">Nucleus</keyword>
<evidence type="ECO:0000313" key="12">
    <source>
        <dbReference type="EMBL" id="VVT56774.1"/>
    </source>
</evidence>
<comment type="subcellular location">
    <subcellularLocation>
        <location evidence="1 10">Nucleus</location>
    </subcellularLocation>
</comment>
<dbReference type="GO" id="GO:0006325">
    <property type="term" value="P:chromatin organization"/>
    <property type="evidence" value="ECO:0007669"/>
    <property type="project" value="UniProtKB-KW"/>
</dbReference>
<feature type="compositionally biased region" description="Basic and acidic residues" evidence="11">
    <location>
        <begin position="397"/>
        <end position="408"/>
    </location>
</feature>
<organism evidence="12 13">
    <name type="scientific">Magnusiomyces paraingens</name>
    <dbReference type="NCBI Taxonomy" id="2606893"/>
    <lineage>
        <taxon>Eukaryota</taxon>
        <taxon>Fungi</taxon>
        <taxon>Dikarya</taxon>
        <taxon>Ascomycota</taxon>
        <taxon>Saccharomycotina</taxon>
        <taxon>Dipodascomycetes</taxon>
        <taxon>Dipodascales</taxon>
        <taxon>Dipodascaceae</taxon>
        <taxon>Magnusiomyces</taxon>
    </lineage>
</organism>
<feature type="compositionally biased region" description="Low complexity" evidence="11">
    <location>
        <begin position="289"/>
        <end position="304"/>
    </location>
</feature>
<feature type="compositionally biased region" description="Polar residues" evidence="11">
    <location>
        <begin position="254"/>
        <end position="268"/>
    </location>
</feature>
<dbReference type="GO" id="GO:0070461">
    <property type="term" value="C:SAGA-type complex"/>
    <property type="evidence" value="ECO:0007669"/>
    <property type="project" value="UniProtKB-ARBA"/>
</dbReference>
<keyword evidence="3" id="KW-0863">Zinc-finger</keyword>
<keyword evidence="4" id="KW-0862">Zinc</keyword>
<evidence type="ECO:0000256" key="3">
    <source>
        <dbReference type="ARBA" id="ARBA00022771"/>
    </source>
</evidence>
<feature type="compositionally biased region" description="Low complexity" evidence="11">
    <location>
        <begin position="239"/>
        <end position="253"/>
    </location>
</feature>
<evidence type="ECO:0000256" key="7">
    <source>
        <dbReference type="ARBA" id="ARBA00023159"/>
    </source>
</evidence>
<dbReference type="GO" id="GO:0008270">
    <property type="term" value="F:zinc ion binding"/>
    <property type="evidence" value="ECO:0007669"/>
    <property type="project" value="UniProtKB-KW"/>
</dbReference>
<reference evidence="12 13" key="1">
    <citation type="submission" date="2019-09" db="EMBL/GenBank/DDBJ databases">
        <authorList>
            <person name="Brejova B."/>
        </authorList>
    </citation>
    <scope>NUCLEOTIDE SEQUENCE [LARGE SCALE GENOMIC DNA]</scope>
</reference>
<dbReference type="GeneID" id="43584075"/>
<dbReference type="Gene3D" id="3.30.160.60">
    <property type="entry name" value="Classic Zinc Finger"/>
    <property type="match status" value="1"/>
</dbReference>
<accession>A0A5E8BZA2</accession>
<dbReference type="Proteomes" id="UP000398389">
    <property type="component" value="Unassembled WGS sequence"/>
</dbReference>
<feature type="compositionally biased region" description="Polar residues" evidence="11">
    <location>
        <begin position="123"/>
        <end position="136"/>
    </location>
</feature>
<comment type="function">
    <text evidence="10">Functions as component of the transcription regulatory histone acetylation (HAT) complex SAGA. At the promoters, SAGA is required for recruitment of the basal transcription machinery. It influences RNA polymerase II transcriptional activity through different activities such as TBP interaction and promoter selectivity, interaction with transcription activators, and chromatin modification through histone acetylation and deubiquitination. SAGA acetylates nucleosomal histone H3 to some extent (to form H3K9ac, H3K14ac, H3K18ac and H3K23ac). SAGA interacts with DNA via upstream activating sequences (UASs). Involved in transcriptional regulation of a subset of SAGA-regulated genes. Within the SAGA complex, participates in a subcomplex, that specifically deubiquitinates histones H2B.</text>
</comment>